<dbReference type="AlphaFoldDB" id="Q96Y85"/>
<dbReference type="PATRIC" id="fig|273063.9.peg.2587"/>
<protein>
    <submittedName>
        <fullName evidence="2">Uncharacterized protein</fullName>
    </submittedName>
</protein>
<accession>Q96Y85</accession>
<feature type="transmembrane region" description="Helical" evidence="1">
    <location>
        <begin position="122"/>
        <end position="143"/>
    </location>
</feature>
<evidence type="ECO:0000313" key="3">
    <source>
        <dbReference type="Proteomes" id="UP000001015"/>
    </source>
</evidence>
<dbReference type="eggNOG" id="arCOG07278">
    <property type="taxonomic scope" value="Archaea"/>
</dbReference>
<feature type="transmembrane region" description="Helical" evidence="1">
    <location>
        <begin position="195"/>
        <end position="213"/>
    </location>
</feature>
<dbReference type="Proteomes" id="UP000001015">
    <property type="component" value="Chromosome"/>
</dbReference>
<name>Q96Y85_SULTO</name>
<feature type="transmembrane region" description="Helical" evidence="1">
    <location>
        <begin position="163"/>
        <end position="188"/>
    </location>
</feature>
<evidence type="ECO:0000313" key="2">
    <source>
        <dbReference type="EMBL" id="BAB67392.1"/>
    </source>
</evidence>
<keyword evidence="1" id="KW-0812">Transmembrane</keyword>
<proteinExistence type="predicted"/>
<keyword evidence="3" id="KW-1185">Reference proteome</keyword>
<feature type="transmembrane region" description="Helical" evidence="1">
    <location>
        <begin position="46"/>
        <end position="75"/>
    </location>
</feature>
<gene>
    <name evidence="2" type="primary">ST2282</name>
    <name evidence="2" type="ordered locus">STK_22820</name>
</gene>
<reference evidence="3" key="1">
    <citation type="journal article" date="2001" name="DNA Res.">
        <title>Complete genome sequence of an aerobic thermoacidophilic Crenarchaeon, Sulfolobus tokodaii strain7.</title>
        <authorList>
            <person name="Kawarabayasi Y."/>
            <person name="Hino Y."/>
            <person name="Horikawa H."/>
            <person name="Jin-no K."/>
            <person name="Takahashi M."/>
            <person name="Sekine M."/>
            <person name="Baba S."/>
            <person name="Ankai A."/>
            <person name="Kosugi H."/>
            <person name="Hosoyama A."/>
            <person name="Fukui S."/>
            <person name="Nagai Y."/>
            <person name="Nishijima K."/>
            <person name="Otsuka R."/>
            <person name="Nakazawa H."/>
            <person name="Takamiya M."/>
            <person name="Kato Y."/>
            <person name="Yoshizawa T."/>
            <person name="Tanaka T."/>
            <person name="Kudoh Y."/>
            <person name="Yamazaki J."/>
            <person name="Kushida N."/>
            <person name="Oguchi A."/>
            <person name="Aoki K."/>
            <person name="Masuda S."/>
            <person name="Yanagii M."/>
            <person name="Nishimura M."/>
            <person name="Yamagishi A."/>
            <person name="Oshima T."/>
            <person name="Kikuchi H."/>
        </authorList>
    </citation>
    <scope>NUCLEOTIDE SEQUENCE [LARGE SCALE GENOMIC DNA]</scope>
    <source>
        <strain evidence="3">DSM 16993 / JCM 10545 / NBRC 100140 / 7</strain>
    </source>
</reference>
<feature type="transmembrane region" description="Helical" evidence="1">
    <location>
        <begin position="20"/>
        <end position="39"/>
    </location>
</feature>
<keyword evidence="1" id="KW-1133">Transmembrane helix</keyword>
<sequence length="616" mass="70083">MFYYYIYFEMSILINDAKELTKKIIIMIINGVLSFYIALHFTNLNFAYITLGLVFAISFLIENILLPVLIISSIVVSNLNLLEEIINGIVSFPNIEKIAFLLVFLLIIPLIHLAIRRNSRSLITAGNLILQNFNPTIAAILYYSGVSFNESYVDGIFSFLPFIYLLTVNFNNHVILESIILILIGSILYSINSKFYSVVGIIPITISAYYFSTLFNSPYFFYGIILSLAINIIDRVINFTKTINENREATANLKNRINEEIKNIQAVLYSLRSEIGKEGGDLIKIIDGTFSSISAIQNKLNECKNINCLSEVNDELLSQKRILTIEINNLIFDKIRGYNDFTLKLKKIGINLSEIEYPKEEIKLEQFIDFYRHLKQTIETNIILATNLLNAFVENTNKTIGVNLDKLNIINMNYISERLNNMDVQILSKKLDLCASKALEVIQLFTEEESYEIKKSLADIPLQPFTINKVGNATKLLEKLNNFLLVELIELQNTLKTISTIYKSAEIDNMISLINIEIQTLQTSEMPYCEKISRLYSSISELKEAIELANNKDTLTQLSELVDTLLPQILETGEINLSDIGINENYANFIIALLNKKGFKAEINGNKIRVGINTKE</sequence>
<keyword evidence="1" id="KW-0472">Membrane</keyword>
<feature type="transmembrane region" description="Helical" evidence="1">
    <location>
        <begin position="95"/>
        <end position="115"/>
    </location>
</feature>
<evidence type="ECO:0000256" key="1">
    <source>
        <dbReference type="SAM" id="Phobius"/>
    </source>
</evidence>
<dbReference type="KEGG" id="sto:STK_22820"/>
<organism evidence="2 3">
    <name type="scientific">Sulfurisphaera tokodaii (strain DSM 16993 / JCM 10545 / NBRC 100140 / 7)</name>
    <name type="common">Sulfolobus tokodaii</name>
    <dbReference type="NCBI Taxonomy" id="273063"/>
    <lineage>
        <taxon>Archaea</taxon>
        <taxon>Thermoproteota</taxon>
        <taxon>Thermoprotei</taxon>
        <taxon>Sulfolobales</taxon>
        <taxon>Sulfolobaceae</taxon>
        <taxon>Sulfurisphaera</taxon>
    </lineage>
</organism>
<dbReference type="EMBL" id="BA000023">
    <property type="protein sequence ID" value="BAB67392.1"/>
    <property type="molecule type" value="Genomic_DNA"/>
</dbReference>